<reference evidence="1 2" key="1">
    <citation type="journal article" date="2010" name="PLoS ONE">
        <title>The Waddlia genome: a window into chlamydial biology.</title>
        <authorList>
            <person name="Bertelli C."/>
            <person name="Collyn F."/>
            <person name="Croxatto A."/>
            <person name="Ruckert C."/>
            <person name="Polkinghorne A."/>
            <person name="Kebbi-Beghdadi C."/>
            <person name="Goesmann A."/>
            <person name="Vaughan L."/>
            <person name="Greub G."/>
        </authorList>
    </citation>
    <scope>NUCLEOTIDE SEQUENCE [LARGE SCALE GENOMIC DNA]</scope>
    <source>
        <strain evidence="2">ATCC VR-1470 / WSU 86-1044</strain>
    </source>
</reference>
<dbReference type="eggNOG" id="COG4692">
    <property type="taxonomic scope" value="Bacteria"/>
</dbReference>
<dbReference type="RefSeq" id="WP_013182108.1">
    <property type="nucleotide sequence ID" value="NC_014225.1"/>
</dbReference>
<organism evidence="1 2">
    <name type="scientific">Waddlia chondrophila (strain ATCC VR-1470 / WSU 86-1044)</name>
    <dbReference type="NCBI Taxonomy" id="716544"/>
    <lineage>
        <taxon>Bacteria</taxon>
        <taxon>Pseudomonadati</taxon>
        <taxon>Chlamydiota</taxon>
        <taxon>Chlamydiia</taxon>
        <taxon>Parachlamydiales</taxon>
        <taxon>Waddliaceae</taxon>
        <taxon>Waddlia</taxon>
    </lineage>
</organism>
<keyword evidence="2" id="KW-1185">Reference proteome</keyword>
<dbReference type="HOGENOM" id="CLU_030250_0_0_0"/>
<dbReference type="OrthoDB" id="543560at2"/>
<gene>
    <name evidence="1" type="ordered locus">wcw_1035</name>
</gene>
<evidence type="ECO:0008006" key="3">
    <source>
        <dbReference type="Google" id="ProtNLM"/>
    </source>
</evidence>
<accession>D6YW83</accession>
<proteinExistence type="predicted"/>
<evidence type="ECO:0000313" key="2">
    <source>
        <dbReference type="Proteomes" id="UP000001505"/>
    </source>
</evidence>
<dbReference type="Proteomes" id="UP000001505">
    <property type="component" value="Chromosome"/>
</dbReference>
<dbReference type="KEGG" id="wch:wcw_1035"/>
<dbReference type="EMBL" id="CP001928">
    <property type="protein sequence ID" value="ADI38394.1"/>
    <property type="molecule type" value="Genomic_DNA"/>
</dbReference>
<sequence>MRRSICYCEPNQALAGEIYTWQFIYTTASPLPKGTLLRFDLMSDGRDIDWELPSVNIKDGANVIYAMLENGKTLNAKEVEVPDAWAPLYEFELPAKVNSGESFTIVIGSSKISEKLNINNGTRAQTYSQRRRPFLLYIDTTGKRHFEEPEVFSIDIKGNILTQIKVLTPSFVQRNKRFDVVVRFEDDYGNLTSNAPEETLIELTHEHLRENLNWKLFVPETGFITIPNLYFNDEGIYTIQLKNSYTGQVYRSSPIKCFSENGKSLYWGLLHGESIRVDSTENIDSCLRHFRDEKSMHFYSVSPFEEVEETPNETWKLISQNVTEFDEQERFTTFLGFQWQGAAKSEGVRHFIWSKDNKPVLRKKDAKYSTLKKIYKSFTPKDFISIPTFTMGKGFEYDFKNFDPEFERVVEIYNSWGSSECTKKQGNLKPIKGPVKKGVQESAEGSIVDALKSNKRFGFVAGGLDDRGIYADFFDGDQEQYSPGMTAIISKEHSRSSLYESLYHRSCYATTGERIILGIYIAGLPMGSEINTSDKPGLVLNRHIAGYVAGTDKIKSIEVIRNGDVLQTFNPDDYHYEFEYDDMANLKEVCIDSKDKESPFVFYYLRVVQEDGHMAWSSPIWVDFTDDIGAKKKAK</sequence>
<evidence type="ECO:0000313" key="1">
    <source>
        <dbReference type="EMBL" id="ADI38394.1"/>
    </source>
</evidence>
<dbReference type="STRING" id="716544.wcw_1035"/>
<dbReference type="AlphaFoldDB" id="D6YW83"/>
<protein>
    <recommendedName>
        <fullName evidence="3">DUF3604 domain-containing protein</fullName>
    </recommendedName>
</protein>
<name>D6YW83_WADCW</name>